<feature type="signal peptide" evidence="2">
    <location>
        <begin position="1"/>
        <end position="24"/>
    </location>
</feature>
<name>A0ABU5UVQ9_NODSP</name>
<evidence type="ECO:0000313" key="4">
    <source>
        <dbReference type="Proteomes" id="UP001303285"/>
    </source>
</evidence>
<dbReference type="Proteomes" id="UP001303285">
    <property type="component" value="Unassembled WGS sequence"/>
</dbReference>
<sequence>MVNIKLPLLLFLTFPLLKIETTLAQTTQPRQTPTQTTTKPVNKTPTTPTLKPVTPVDDSGETNELQAIGSFPLLLEIC</sequence>
<comment type="caution">
    <text evidence="3">The sequence shown here is derived from an EMBL/GenBank/DDBJ whole genome shotgun (WGS) entry which is preliminary data.</text>
</comment>
<organism evidence="3 4">
    <name type="scientific">Nodularia spumigena UHCC 0060</name>
    <dbReference type="NCBI Taxonomy" id="3110300"/>
    <lineage>
        <taxon>Bacteria</taxon>
        <taxon>Bacillati</taxon>
        <taxon>Cyanobacteriota</taxon>
        <taxon>Cyanophyceae</taxon>
        <taxon>Nostocales</taxon>
        <taxon>Nodulariaceae</taxon>
        <taxon>Nodularia</taxon>
    </lineage>
</organism>
<feature type="region of interest" description="Disordered" evidence="1">
    <location>
        <begin position="23"/>
        <end position="62"/>
    </location>
</feature>
<protein>
    <submittedName>
        <fullName evidence="3">Uncharacterized protein</fullName>
    </submittedName>
</protein>
<keyword evidence="2" id="KW-0732">Signal</keyword>
<reference evidence="3 4" key="1">
    <citation type="submission" date="2023-12" db="EMBL/GenBank/DDBJ databases">
        <title>Baltic Sea Cyanobacteria.</title>
        <authorList>
            <person name="Delbaje E."/>
            <person name="Fewer D.P."/>
            <person name="Shishido T.K."/>
        </authorList>
    </citation>
    <scope>NUCLEOTIDE SEQUENCE [LARGE SCALE GENOMIC DNA]</scope>
    <source>
        <strain evidence="3 4">UHCC 0060</strain>
    </source>
</reference>
<keyword evidence="4" id="KW-1185">Reference proteome</keyword>
<dbReference type="EMBL" id="JAYGHK010000066">
    <property type="protein sequence ID" value="MEA5609894.1"/>
    <property type="molecule type" value="Genomic_DNA"/>
</dbReference>
<evidence type="ECO:0000313" key="3">
    <source>
        <dbReference type="EMBL" id="MEA5609894.1"/>
    </source>
</evidence>
<accession>A0ABU5UVQ9</accession>
<dbReference type="RefSeq" id="WP_006198945.1">
    <property type="nucleotide sequence ID" value="NZ_JAYGHK010000066.1"/>
</dbReference>
<evidence type="ECO:0000256" key="2">
    <source>
        <dbReference type="SAM" id="SignalP"/>
    </source>
</evidence>
<feature type="chain" id="PRO_5045057629" evidence="2">
    <location>
        <begin position="25"/>
        <end position="78"/>
    </location>
</feature>
<proteinExistence type="predicted"/>
<feature type="compositionally biased region" description="Low complexity" evidence="1">
    <location>
        <begin position="23"/>
        <end position="56"/>
    </location>
</feature>
<gene>
    <name evidence="3" type="ORF">VB695_17780</name>
</gene>
<evidence type="ECO:0000256" key="1">
    <source>
        <dbReference type="SAM" id="MobiDB-lite"/>
    </source>
</evidence>